<organism evidence="2 3">
    <name type="scientific">Arthrobacter crusticola</name>
    <dbReference type="NCBI Taxonomy" id="2547960"/>
    <lineage>
        <taxon>Bacteria</taxon>
        <taxon>Bacillati</taxon>
        <taxon>Actinomycetota</taxon>
        <taxon>Actinomycetes</taxon>
        <taxon>Micrococcales</taxon>
        <taxon>Micrococcaceae</taxon>
        <taxon>Arthrobacter</taxon>
    </lineage>
</organism>
<proteinExistence type="predicted"/>
<protein>
    <submittedName>
        <fullName evidence="2">Type II toxin-antitoxin system PemK/MazF family toxin</fullName>
    </submittedName>
</protein>
<evidence type="ECO:0000313" key="3">
    <source>
        <dbReference type="Proteomes" id="UP000295411"/>
    </source>
</evidence>
<name>A0A4R5U2U0_9MICC</name>
<evidence type="ECO:0000313" key="2">
    <source>
        <dbReference type="EMBL" id="TDK27908.1"/>
    </source>
</evidence>
<comment type="caution">
    <text evidence="2">The sequence shown here is derived from an EMBL/GenBank/DDBJ whole genome shotgun (WGS) entry which is preliminary data.</text>
</comment>
<feature type="region of interest" description="Disordered" evidence="1">
    <location>
        <begin position="20"/>
        <end position="57"/>
    </location>
</feature>
<dbReference type="InterPro" id="IPR003477">
    <property type="entry name" value="PemK-like"/>
</dbReference>
<dbReference type="SUPFAM" id="SSF50118">
    <property type="entry name" value="Cell growth inhibitor/plasmid maintenance toxic component"/>
    <property type="match status" value="1"/>
</dbReference>
<keyword evidence="3" id="KW-1185">Reference proteome</keyword>
<reference evidence="2 3" key="1">
    <citation type="submission" date="2019-03" db="EMBL/GenBank/DDBJ databases">
        <title>Arthrobacter sp. nov., an bacterium isolated from biocrust in Mu Us Desert.</title>
        <authorList>
            <person name="Lixiong L."/>
        </authorList>
    </citation>
    <scope>NUCLEOTIDE SEQUENCE [LARGE SCALE GENOMIC DNA]</scope>
    <source>
        <strain evidence="2 3">SLN-3</strain>
    </source>
</reference>
<dbReference type="Proteomes" id="UP000295411">
    <property type="component" value="Unassembled WGS sequence"/>
</dbReference>
<accession>A0A4R5U2U0</accession>
<sequence length="163" mass="18137">MGIDAFALLRWSRAAARLLRRASSPTTTPAGARGPVSTRRIPARGRFTYSPRPDGRPDPGEIVWTWVPYEEDPSQGKDRPVLLIGRDRRHLLGLALTSRDRNNARSADARYVDIGTGPWDPKRRPSEVRVDRILRIEPAAIRRNGAVLPRAAFDAVVGSIPRT</sequence>
<dbReference type="AlphaFoldDB" id="A0A4R5U2U0"/>
<dbReference type="Pfam" id="PF02452">
    <property type="entry name" value="PemK_toxin"/>
    <property type="match status" value="1"/>
</dbReference>
<dbReference type="EMBL" id="SMTK01000001">
    <property type="protein sequence ID" value="TDK27908.1"/>
    <property type="molecule type" value="Genomic_DNA"/>
</dbReference>
<dbReference type="OrthoDB" id="5184628at2"/>
<dbReference type="RefSeq" id="WP_133402322.1">
    <property type="nucleotide sequence ID" value="NZ_SMTK01000001.1"/>
</dbReference>
<dbReference type="GO" id="GO:0003677">
    <property type="term" value="F:DNA binding"/>
    <property type="evidence" value="ECO:0007669"/>
    <property type="project" value="InterPro"/>
</dbReference>
<gene>
    <name evidence="2" type="ORF">E2F48_01990</name>
</gene>
<evidence type="ECO:0000256" key="1">
    <source>
        <dbReference type="SAM" id="MobiDB-lite"/>
    </source>
</evidence>